<dbReference type="InterPro" id="IPR003593">
    <property type="entry name" value="AAA+_ATPase"/>
</dbReference>
<evidence type="ECO:0000256" key="12">
    <source>
        <dbReference type="ARBA" id="ARBA00071934"/>
    </source>
</evidence>
<evidence type="ECO:0000256" key="17">
    <source>
        <dbReference type="PIRSR" id="PIRSR001174-2"/>
    </source>
</evidence>
<feature type="domain" description="Lon proteolytic" evidence="20">
    <location>
        <begin position="590"/>
        <end position="771"/>
    </location>
</feature>
<dbReference type="InterPro" id="IPR027065">
    <property type="entry name" value="Lon_Prtase"/>
</dbReference>
<dbReference type="PANTHER" id="PTHR10046">
    <property type="entry name" value="ATP DEPENDENT LON PROTEASE FAMILY MEMBER"/>
    <property type="match status" value="1"/>
</dbReference>
<evidence type="ECO:0000256" key="3">
    <source>
        <dbReference type="ARBA" id="ARBA00022670"/>
    </source>
</evidence>
<dbReference type="GO" id="GO:0005737">
    <property type="term" value="C:cytoplasm"/>
    <property type="evidence" value="ECO:0007669"/>
    <property type="project" value="UniProtKB-SubCell"/>
</dbReference>
<comment type="similarity">
    <text evidence="14 15 18 19">Belongs to the peptidase S16 family.</text>
</comment>
<evidence type="ECO:0000256" key="13">
    <source>
        <dbReference type="ARBA" id="ARBA00082722"/>
    </source>
</evidence>
<dbReference type="InterPro" id="IPR008268">
    <property type="entry name" value="Peptidase_S16_AS"/>
</dbReference>
<dbReference type="PROSITE" id="PS51786">
    <property type="entry name" value="LON_PROTEOLYTIC"/>
    <property type="match status" value="1"/>
</dbReference>
<dbReference type="InterPro" id="IPR027543">
    <property type="entry name" value="Lon_bac"/>
</dbReference>
<dbReference type="InterPro" id="IPR020568">
    <property type="entry name" value="Ribosomal_Su5_D2-typ_SF"/>
</dbReference>
<accession>A0A1D7XLK6</accession>
<evidence type="ECO:0000256" key="6">
    <source>
        <dbReference type="ARBA" id="ARBA00022825"/>
    </source>
</evidence>
<name>A0A1D7XLK6_9CLOT</name>
<dbReference type="SMART" id="SM00464">
    <property type="entry name" value="LON"/>
    <property type="match status" value="1"/>
</dbReference>
<dbReference type="Gene3D" id="2.30.130.40">
    <property type="entry name" value="LON domain-like"/>
    <property type="match status" value="1"/>
</dbReference>
<dbReference type="SMART" id="SM00382">
    <property type="entry name" value="AAA"/>
    <property type="match status" value="1"/>
</dbReference>
<feature type="domain" description="Lon N-terminal" evidence="21">
    <location>
        <begin position="8"/>
        <end position="202"/>
    </location>
</feature>
<dbReference type="AlphaFoldDB" id="A0A1D7XLK6"/>
<evidence type="ECO:0000259" key="21">
    <source>
        <dbReference type="PROSITE" id="PS51787"/>
    </source>
</evidence>
<keyword evidence="7 14" id="KW-0067">ATP-binding</keyword>
<evidence type="ECO:0000256" key="7">
    <source>
        <dbReference type="ARBA" id="ARBA00022840"/>
    </source>
</evidence>
<dbReference type="Gene3D" id="3.30.230.10">
    <property type="match status" value="1"/>
</dbReference>
<feature type="active site" evidence="14 16">
    <location>
        <position position="677"/>
    </location>
</feature>
<evidence type="ECO:0000256" key="8">
    <source>
        <dbReference type="ARBA" id="ARBA00023016"/>
    </source>
</evidence>
<dbReference type="STRING" id="394958.BGI42_11015"/>
<dbReference type="Pfam" id="PF05362">
    <property type="entry name" value="Lon_C"/>
    <property type="match status" value="1"/>
</dbReference>
<evidence type="ECO:0000256" key="5">
    <source>
        <dbReference type="ARBA" id="ARBA00022801"/>
    </source>
</evidence>
<comment type="function">
    <text evidence="10 14">ATP-dependent serine protease that mediates the selective degradation of mutant and abnormal proteins as well as certain short-lived regulatory proteins. Required for cellular homeostasis and for survival from DNA damage and developmental changes induced by stress. Degrades polypeptides processively to yield small peptide fragments that are 5 to 10 amino acids long. Binds to DNA in a double-stranded, site-specific manner.</text>
</comment>
<dbReference type="Pfam" id="PF22667">
    <property type="entry name" value="Lon_lid"/>
    <property type="match status" value="1"/>
</dbReference>
<comment type="subcellular location">
    <subcellularLocation>
        <location evidence="1 14 15">Cytoplasm</location>
    </subcellularLocation>
</comment>
<evidence type="ECO:0000256" key="18">
    <source>
        <dbReference type="PROSITE-ProRule" id="PRU01122"/>
    </source>
</evidence>
<evidence type="ECO:0000256" key="16">
    <source>
        <dbReference type="PIRSR" id="PIRSR001174-1"/>
    </source>
</evidence>
<feature type="active site" evidence="14 16">
    <location>
        <position position="720"/>
    </location>
</feature>
<evidence type="ECO:0000256" key="15">
    <source>
        <dbReference type="PIRNR" id="PIRNR001174"/>
    </source>
</evidence>
<dbReference type="GO" id="GO:0004252">
    <property type="term" value="F:serine-type endopeptidase activity"/>
    <property type="evidence" value="ECO:0007669"/>
    <property type="project" value="UniProtKB-UniRule"/>
</dbReference>
<dbReference type="InterPro" id="IPR014721">
    <property type="entry name" value="Ribsml_uS5_D2-typ_fold_subgr"/>
</dbReference>
<evidence type="ECO:0000256" key="14">
    <source>
        <dbReference type="HAMAP-Rule" id="MF_01973"/>
    </source>
</evidence>
<dbReference type="GO" id="GO:0006515">
    <property type="term" value="P:protein quality control for misfolded or incompletely synthesized proteins"/>
    <property type="evidence" value="ECO:0007669"/>
    <property type="project" value="UniProtKB-UniRule"/>
</dbReference>
<dbReference type="Gene3D" id="1.20.58.1480">
    <property type="match status" value="1"/>
</dbReference>
<dbReference type="InterPro" id="IPR015947">
    <property type="entry name" value="PUA-like_sf"/>
</dbReference>
<dbReference type="NCBIfam" id="TIGR00763">
    <property type="entry name" value="lon"/>
    <property type="match status" value="1"/>
</dbReference>
<protein>
    <recommendedName>
        <fullName evidence="12 14">Lon protease</fullName>
        <ecNumber evidence="11 14">3.4.21.53</ecNumber>
    </recommendedName>
    <alternativeName>
        <fullName evidence="13 14">ATP-dependent protease La</fullName>
    </alternativeName>
</protein>
<keyword evidence="5 14" id="KW-0378">Hydrolase</keyword>
<dbReference type="PROSITE" id="PS51787">
    <property type="entry name" value="LON_N"/>
    <property type="match status" value="1"/>
</dbReference>
<dbReference type="InterPro" id="IPR003111">
    <property type="entry name" value="Lon_prtase_N"/>
</dbReference>
<dbReference type="PIRSF" id="PIRSF001174">
    <property type="entry name" value="Lon_proteas"/>
    <property type="match status" value="1"/>
</dbReference>
<dbReference type="KEGG" id="ctae:BGI42_11015"/>
<dbReference type="GO" id="GO:0016887">
    <property type="term" value="F:ATP hydrolysis activity"/>
    <property type="evidence" value="ECO:0007669"/>
    <property type="project" value="UniProtKB-UniRule"/>
</dbReference>
<dbReference type="EMBL" id="CP017253">
    <property type="protein sequence ID" value="AOR24228.1"/>
    <property type="molecule type" value="Genomic_DNA"/>
</dbReference>
<dbReference type="GO" id="GO:0034605">
    <property type="term" value="P:cellular response to heat"/>
    <property type="evidence" value="ECO:0007669"/>
    <property type="project" value="UniProtKB-UniRule"/>
</dbReference>
<evidence type="ECO:0000313" key="23">
    <source>
        <dbReference type="Proteomes" id="UP000094652"/>
    </source>
</evidence>
<comment type="subunit">
    <text evidence="14 15">Homohexamer. Organized in a ring with a central cavity.</text>
</comment>
<dbReference type="SUPFAM" id="SSF54211">
    <property type="entry name" value="Ribosomal protein S5 domain 2-like"/>
    <property type="match status" value="1"/>
</dbReference>
<dbReference type="SUPFAM" id="SSF52540">
    <property type="entry name" value="P-loop containing nucleoside triphosphate hydrolases"/>
    <property type="match status" value="1"/>
</dbReference>
<keyword evidence="8 14" id="KW-0346">Stress response</keyword>
<evidence type="ECO:0000256" key="2">
    <source>
        <dbReference type="ARBA" id="ARBA00022490"/>
    </source>
</evidence>
<dbReference type="PROSITE" id="PS01046">
    <property type="entry name" value="LON_SER"/>
    <property type="match status" value="1"/>
</dbReference>
<dbReference type="SUPFAM" id="SSF88697">
    <property type="entry name" value="PUA domain-like"/>
    <property type="match status" value="1"/>
</dbReference>
<dbReference type="RefSeq" id="WP_069680364.1">
    <property type="nucleotide sequence ID" value="NZ_CP017253.2"/>
</dbReference>
<dbReference type="GO" id="GO:0043565">
    <property type="term" value="F:sequence-specific DNA binding"/>
    <property type="evidence" value="ECO:0007669"/>
    <property type="project" value="UniProtKB-UniRule"/>
</dbReference>
<feature type="binding site" evidence="14 17">
    <location>
        <begin position="354"/>
        <end position="361"/>
    </location>
    <ligand>
        <name>ATP</name>
        <dbReference type="ChEBI" id="CHEBI:30616"/>
    </ligand>
</feature>
<comment type="induction">
    <text evidence="14">By heat shock.</text>
</comment>
<dbReference type="InterPro" id="IPR003959">
    <property type="entry name" value="ATPase_AAA_core"/>
</dbReference>
<sequence>MAKNLYTLPLIPLRGLTIFPNVVAHFDVGRKKSIAAIEEAMLNNEEIFLIPQKDSEIEDPEREDIYNVGTLCKIKQILKMSDKTIRVLVEGMERGSLVEYIADEEDYIKGSVEILEVNIEINQEIEAYIKLLEKDFVNLVSLAGDNYLEIVKLAEPLEDPSGFVDIVASYAIEDDDKKQEALETIDLNKRIELVVEQVKIETDILKIQNKLSKKVKKHIDEEQKQFYLREQLKAIQEELGIDDEEKKELDKYETLLSKTKIPKQVKEKVKYELSRLKSMPSSSSEGNLIRSYLDWVFNIPWNKKTKENIDVKKAKDVLDNEHYGLEDVKDRIVEYLAVKQISKSSKGPILCLVGPPGVGKTSIAKSIANSTNRKYARISLGGMKDEAEIRGHRKTYVGAIPGRIAYALKEAKTMNPLILFDEIDKISSSYKGEPSDALLEVLDSEQNKTFRDNYLELDIDLSKVMFIATANSLETIPRPLLDRMEIIEVSGYTYEEKLNIAKNHLILKVLDEIGISSDKIEFKDEAINEIIEGYTRESGVRSLSRNLNSIIRKALARMLEENLNNIIIDKNMVEKLLGKRKFEFDKIDKEDKIGVVTGMAWTAYGGDTLPVEVMAMKGSGKLELTGKLGDVMKESAKAAYSYVRANADKFKIEENFYKNKDIHIHAPEGAIPKDGPSAGITMVTALVSALSGKKVKHNVAMTGEVTLTGRVVPIGGLKEKSLAAFRAGIDTIIIPKENEKDIEKIPNSIREKLNIIPVRQVNEVLKNALIGEDTNEN</sequence>
<dbReference type="HAMAP" id="MF_01973">
    <property type="entry name" value="lon_bact"/>
    <property type="match status" value="1"/>
</dbReference>
<dbReference type="Gene3D" id="3.40.50.300">
    <property type="entry name" value="P-loop containing nucleotide triphosphate hydrolases"/>
    <property type="match status" value="1"/>
</dbReference>
<evidence type="ECO:0000256" key="4">
    <source>
        <dbReference type="ARBA" id="ARBA00022741"/>
    </source>
</evidence>
<dbReference type="InterPro" id="IPR054594">
    <property type="entry name" value="Lon_lid"/>
</dbReference>
<evidence type="ECO:0000313" key="22">
    <source>
        <dbReference type="EMBL" id="AOR24228.1"/>
    </source>
</evidence>
<evidence type="ECO:0000259" key="20">
    <source>
        <dbReference type="PROSITE" id="PS51786"/>
    </source>
</evidence>
<dbReference type="Proteomes" id="UP000094652">
    <property type="component" value="Chromosome"/>
</dbReference>
<evidence type="ECO:0000256" key="1">
    <source>
        <dbReference type="ARBA" id="ARBA00004496"/>
    </source>
</evidence>
<dbReference type="FunFam" id="3.40.50.300:FF:000021">
    <property type="entry name" value="Lon protease homolog"/>
    <property type="match status" value="1"/>
</dbReference>
<dbReference type="CDD" id="cd19500">
    <property type="entry name" value="RecA-like_Lon"/>
    <property type="match status" value="1"/>
</dbReference>
<proteinExistence type="evidence at transcript level"/>
<gene>
    <name evidence="14 22" type="primary">lon</name>
    <name evidence="22" type="ORF">BGI42_11015</name>
</gene>
<keyword evidence="23" id="KW-1185">Reference proteome</keyword>
<dbReference type="InterPro" id="IPR046336">
    <property type="entry name" value="Lon_prtase_N_sf"/>
</dbReference>
<keyword evidence="3 14" id="KW-0645">Protease</keyword>
<reference evidence="23" key="1">
    <citation type="submission" date="2016-09" db="EMBL/GenBank/DDBJ databases">
        <title>Genomics of Clostridium taeniosporum, an organism which forms endospores with ribbon-like appendages.</title>
        <authorList>
            <person name="Walker J.R."/>
        </authorList>
    </citation>
    <scope>NUCLEOTIDE SEQUENCE [LARGE SCALE GENOMIC DNA]</scope>
    <source>
        <strain evidence="23">1/k</strain>
    </source>
</reference>
<dbReference type="InterPro" id="IPR008269">
    <property type="entry name" value="Lon_proteolytic"/>
</dbReference>
<keyword evidence="6 14" id="KW-0720">Serine protease</keyword>
<evidence type="ECO:0000256" key="9">
    <source>
        <dbReference type="ARBA" id="ARBA00050665"/>
    </source>
</evidence>
<comment type="catalytic activity">
    <reaction evidence="9 14 15 18">
        <text>Hydrolysis of proteins in presence of ATP.</text>
        <dbReference type="EC" id="3.4.21.53"/>
    </reaction>
</comment>
<dbReference type="Gene3D" id="1.20.5.5270">
    <property type="match status" value="1"/>
</dbReference>
<keyword evidence="4 14" id="KW-0547">Nucleotide-binding</keyword>
<dbReference type="InterPro" id="IPR004815">
    <property type="entry name" value="Lon_bac/euk-typ"/>
</dbReference>
<dbReference type="Pfam" id="PF00004">
    <property type="entry name" value="AAA"/>
    <property type="match status" value="1"/>
</dbReference>
<dbReference type="OrthoDB" id="9803599at2"/>
<evidence type="ECO:0000256" key="10">
    <source>
        <dbReference type="ARBA" id="ARBA00053875"/>
    </source>
</evidence>
<evidence type="ECO:0000256" key="11">
    <source>
        <dbReference type="ARBA" id="ARBA00066743"/>
    </source>
</evidence>
<dbReference type="InterPro" id="IPR027417">
    <property type="entry name" value="P-loop_NTPase"/>
</dbReference>
<keyword evidence="2 14" id="KW-0963">Cytoplasm</keyword>
<dbReference type="GO" id="GO:0004176">
    <property type="term" value="F:ATP-dependent peptidase activity"/>
    <property type="evidence" value="ECO:0007669"/>
    <property type="project" value="UniProtKB-UniRule"/>
</dbReference>
<dbReference type="PRINTS" id="PR00830">
    <property type="entry name" value="ENDOLAPTASE"/>
</dbReference>
<evidence type="ECO:0000256" key="19">
    <source>
        <dbReference type="RuleBase" id="RU000591"/>
    </source>
</evidence>
<dbReference type="Gene3D" id="1.10.8.60">
    <property type="match status" value="1"/>
</dbReference>
<dbReference type="Pfam" id="PF02190">
    <property type="entry name" value="LON_substr_bdg"/>
    <property type="match status" value="1"/>
</dbReference>
<dbReference type="EC" id="3.4.21.53" evidence="11 14"/>
<dbReference type="GO" id="GO:0005524">
    <property type="term" value="F:ATP binding"/>
    <property type="evidence" value="ECO:0007669"/>
    <property type="project" value="UniProtKB-UniRule"/>
</dbReference>
<organism evidence="22 23">
    <name type="scientific">Clostridium taeniosporum</name>
    <dbReference type="NCBI Taxonomy" id="394958"/>
    <lineage>
        <taxon>Bacteria</taxon>
        <taxon>Bacillati</taxon>
        <taxon>Bacillota</taxon>
        <taxon>Clostridia</taxon>
        <taxon>Eubacteriales</taxon>
        <taxon>Clostridiaceae</taxon>
        <taxon>Clostridium</taxon>
    </lineage>
</organism>